<dbReference type="EMBL" id="BK015689">
    <property type="protein sequence ID" value="DAE20016.1"/>
    <property type="molecule type" value="Genomic_DNA"/>
</dbReference>
<reference evidence="1" key="1">
    <citation type="journal article" date="2021" name="Proc. Natl. Acad. Sci. U.S.A.">
        <title>A Catalog of Tens of Thousands of Viruses from Human Metagenomes Reveals Hidden Associations with Chronic Diseases.</title>
        <authorList>
            <person name="Tisza M.J."/>
            <person name="Buck C.B."/>
        </authorList>
    </citation>
    <scope>NUCLEOTIDE SEQUENCE</scope>
    <source>
        <strain evidence="1">CtYsL76</strain>
    </source>
</reference>
<protein>
    <submittedName>
        <fullName evidence="1">Uncharacterized protein</fullName>
    </submittedName>
</protein>
<organism evidence="1">
    <name type="scientific">CrAss-like virus sp. ctYsL76</name>
    <dbReference type="NCBI Taxonomy" id="2826826"/>
    <lineage>
        <taxon>Viruses</taxon>
        <taxon>Duplodnaviria</taxon>
        <taxon>Heunggongvirae</taxon>
        <taxon>Uroviricota</taxon>
        <taxon>Caudoviricetes</taxon>
        <taxon>Crassvirales</taxon>
    </lineage>
</organism>
<evidence type="ECO:0000313" key="1">
    <source>
        <dbReference type="EMBL" id="DAE20016.1"/>
    </source>
</evidence>
<accession>A0A8S5QLQ8</accession>
<sequence length="56" mass="7184">MYLLLLHLEFLHRSFKFDKWNNQFDREVEVQQIYQCYLEILKEILYWRYQNDALII</sequence>
<proteinExistence type="predicted"/>
<name>A0A8S5QLQ8_9CAUD</name>